<proteinExistence type="inferred from homology"/>
<evidence type="ECO:0000313" key="9">
    <source>
        <dbReference type="EMBL" id="KKK50130.1"/>
    </source>
</evidence>
<dbReference type="InterPro" id="IPR023091">
    <property type="entry name" value="MetalPrtase_cat_dom_sf_prd"/>
</dbReference>
<reference evidence="9" key="1">
    <citation type="journal article" date="2015" name="Nature">
        <title>Complex archaea that bridge the gap between prokaryotes and eukaryotes.</title>
        <authorList>
            <person name="Spang A."/>
            <person name="Saw J.H."/>
            <person name="Jorgensen S.L."/>
            <person name="Zaremba-Niedzwiedzka K."/>
            <person name="Martijn J."/>
            <person name="Lind A.E."/>
            <person name="van Eijk R."/>
            <person name="Schleper C."/>
            <person name="Guy L."/>
            <person name="Ettema T.J."/>
        </authorList>
    </citation>
    <scope>NUCLEOTIDE SEQUENCE</scope>
</reference>
<feature type="region of interest" description="Disordered" evidence="8">
    <location>
        <begin position="57"/>
        <end position="80"/>
    </location>
</feature>
<dbReference type="GO" id="GO:0004222">
    <property type="term" value="F:metalloendopeptidase activity"/>
    <property type="evidence" value="ECO:0007669"/>
    <property type="project" value="InterPro"/>
</dbReference>
<comment type="caution">
    <text evidence="9">The sequence shown here is derived from an EMBL/GenBank/DDBJ whole genome shotgun (WGS) entry which is preliminary data.</text>
</comment>
<accession>A0A0F8WPA4</accession>
<dbReference type="Gene3D" id="3.40.390.30">
    <property type="entry name" value="Metalloproteases ('zincins'), catalytic domain"/>
    <property type="match status" value="1"/>
</dbReference>
<evidence type="ECO:0000256" key="6">
    <source>
        <dbReference type="ARBA" id="ARBA00022801"/>
    </source>
</evidence>
<dbReference type="Pfam" id="PF02130">
    <property type="entry name" value="YbeY"/>
    <property type="match status" value="1"/>
</dbReference>
<dbReference type="AlphaFoldDB" id="A0A0F8WPA4"/>
<evidence type="ECO:0000256" key="8">
    <source>
        <dbReference type="SAM" id="MobiDB-lite"/>
    </source>
</evidence>
<evidence type="ECO:0000256" key="2">
    <source>
        <dbReference type="ARBA" id="ARBA00010875"/>
    </source>
</evidence>
<dbReference type="GO" id="GO:0046872">
    <property type="term" value="F:metal ion binding"/>
    <property type="evidence" value="ECO:0007669"/>
    <property type="project" value="UniProtKB-KW"/>
</dbReference>
<dbReference type="InterPro" id="IPR002036">
    <property type="entry name" value="YbeY"/>
</dbReference>
<dbReference type="SUPFAM" id="SSF55486">
    <property type="entry name" value="Metalloproteases ('zincins'), catalytic domain"/>
    <property type="match status" value="1"/>
</dbReference>
<evidence type="ECO:0000256" key="4">
    <source>
        <dbReference type="ARBA" id="ARBA00022723"/>
    </source>
</evidence>
<evidence type="ECO:0000256" key="5">
    <source>
        <dbReference type="ARBA" id="ARBA00022759"/>
    </source>
</evidence>
<name>A0A0F8WPA4_9ZZZZ</name>
<sequence>MGSPEIRVEVANAQAFHISEDAIHEALRTALRLIKKTNVSVEVILVDDSTMCEINRTSRGKNESTNVLSFSEPEELPRIP</sequence>
<keyword evidence="4" id="KW-0479">Metal-binding</keyword>
<evidence type="ECO:0000256" key="1">
    <source>
        <dbReference type="ARBA" id="ARBA00001947"/>
    </source>
</evidence>
<dbReference type="EMBL" id="LAZR01068177">
    <property type="protein sequence ID" value="KKK50130.1"/>
    <property type="molecule type" value="Genomic_DNA"/>
</dbReference>
<feature type="non-terminal residue" evidence="9">
    <location>
        <position position="80"/>
    </location>
</feature>
<evidence type="ECO:0000256" key="3">
    <source>
        <dbReference type="ARBA" id="ARBA00022722"/>
    </source>
</evidence>
<protein>
    <recommendedName>
        <fullName evidence="10">rRNA maturation RNase YbeY</fullName>
    </recommendedName>
</protein>
<keyword evidence="6" id="KW-0378">Hydrolase</keyword>
<keyword evidence="5" id="KW-0255">Endonuclease</keyword>
<comment type="cofactor">
    <cofactor evidence="1">
        <name>Zn(2+)</name>
        <dbReference type="ChEBI" id="CHEBI:29105"/>
    </cofactor>
</comment>
<dbReference type="GO" id="GO:0006364">
    <property type="term" value="P:rRNA processing"/>
    <property type="evidence" value="ECO:0007669"/>
    <property type="project" value="InterPro"/>
</dbReference>
<keyword evidence="7" id="KW-0862">Zinc</keyword>
<evidence type="ECO:0008006" key="10">
    <source>
        <dbReference type="Google" id="ProtNLM"/>
    </source>
</evidence>
<gene>
    <name evidence="9" type="ORF">LCGC14_3128080</name>
</gene>
<organism evidence="9">
    <name type="scientific">marine sediment metagenome</name>
    <dbReference type="NCBI Taxonomy" id="412755"/>
    <lineage>
        <taxon>unclassified sequences</taxon>
        <taxon>metagenomes</taxon>
        <taxon>ecological metagenomes</taxon>
    </lineage>
</organism>
<keyword evidence="3" id="KW-0540">Nuclease</keyword>
<evidence type="ECO:0000256" key="7">
    <source>
        <dbReference type="ARBA" id="ARBA00022833"/>
    </source>
</evidence>
<comment type="similarity">
    <text evidence="2">Belongs to the endoribonuclease YbeY family.</text>
</comment>
<dbReference type="GO" id="GO:0004519">
    <property type="term" value="F:endonuclease activity"/>
    <property type="evidence" value="ECO:0007669"/>
    <property type="project" value="UniProtKB-KW"/>
</dbReference>